<proteinExistence type="predicted"/>
<gene>
    <name evidence="2" type="ORF">TCAL_12605</name>
</gene>
<dbReference type="STRING" id="6832.A0A553PPP0"/>
<dbReference type="InterPro" id="IPR028994">
    <property type="entry name" value="Integrin_alpha_N"/>
</dbReference>
<dbReference type="AlphaFoldDB" id="A0A553PPP0"/>
<organism evidence="2 3">
    <name type="scientific">Tigriopus californicus</name>
    <name type="common">Marine copepod</name>
    <dbReference type="NCBI Taxonomy" id="6832"/>
    <lineage>
        <taxon>Eukaryota</taxon>
        <taxon>Metazoa</taxon>
        <taxon>Ecdysozoa</taxon>
        <taxon>Arthropoda</taxon>
        <taxon>Crustacea</taxon>
        <taxon>Multicrustacea</taxon>
        <taxon>Hexanauplia</taxon>
        <taxon>Copepoda</taxon>
        <taxon>Harpacticoida</taxon>
        <taxon>Harpacticidae</taxon>
        <taxon>Tigriopus</taxon>
    </lineage>
</organism>
<sequence length="454" mass="50903">MLPASTILVVTLLASVASVHCQDDPWLPRELGRFKLPHAGFVEVYQNSDEEGDYMDRLTLYISTFNAAALFIEDPVFKLHAPGKFMDFIDQWNEIMQQMGGEDASTALWPNYPVRLPKEMAGFDGILQTSGFIPPGKTRGQLEIYNEETRSGPWNIASADPKDYSYHWVVWKDVDGDGLLDAMVARFHSGLTGNTESQLVWMKNPGNLGADGSNWDNWEQNVLINEGPDVYLQFEKLEADGIVYDTFVTGELWTERIMLYYVEDAPGAWSDPANIQSVIIDEKPGVPFEAHFYDLNNDGKLEILASAIDESVEDAAGGRLLAYMQPDDFRTPNWELKVISAPFVATLPIVGNRMTPGKQRMFYPSQEYSEQTTEFGPMKPWILLSGDDDGNHYVVYPASEDRDDWTYERHLIVETGKATSGTMAVVDLDNDGFVEIIAAGYSAGEVYVFTYAPE</sequence>
<protein>
    <recommendedName>
        <fullName evidence="4">VCBS repeat-containing protein</fullName>
    </recommendedName>
</protein>
<dbReference type="OMA" id="KIQHRVI"/>
<evidence type="ECO:0008006" key="4">
    <source>
        <dbReference type="Google" id="ProtNLM"/>
    </source>
</evidence>
<evidence type="ECO:0000313" key="2">
    <source>
        <dbReference type="EMBL" id="TRY79643.1"/>
    </source>
</evidence>
<evidence type="ECO:0000256" key="1">
    <source>
        <dbReference type="SAM" id="SignalP"/>
    </source>
</evidence>
<dbReference type="OrthoDB" id="10022113at2759"/>
<dbReference type="EMBL" id="VCGU01000002">
    <property type="protein sequence ID" value="TRY79643.1"/>
    <property type="molecule type" value="Genomic_DNA"/>
</dbReference>
<reference evidence="2 3" key="1">
    <citation type="journal article" date="2018" name="Nat. Ecol. Evol.">
        <title>Genomic signatures of mitonuclear coevolution across populations of Tigriopus californicus.</title>
        <authorList>
            <person name="Barreto F.S."/>
            <person name="Watson E.T."/>
            <person name="Lima T.G."/>
            <person name="Willett C.S."/>
            <person name="Edmands S."/>
            <person name="Li W."/>
            <person name="Burton R.S."/>
        </authorList>
    </citation>
    <scope>NUCLEOTIDE SEQUENCE [LARGE SCALE GENOMIC DNA]</scope>
    <source>
        <strain evidence="2 3">San Diego</strain>
    </source>
</reference>
<feature type="signal peptide" evidence="1">
    <location>
        <begin position="1"/>
        <end position="21"/>
    </location>
</feature>
<feature type="chain" id="PRO_5022180285" description="VCBS repeat-containing protein" evidence="1">
    <location>
        <begin position="22"/>
        <end position="454"/>
    </location>
</feature>
<name>A0A553PPP0_TIGCA</name>
<accession>A0A553PPP0</accession>
<evidence type="ECO:0000313" key="3">
    <source>
        <dbReference type="Proteomes" id="UP000318571"/>
    </source>
</evidence>
<keyword evidence="1" id="KW-0732">Signal</keyword>
<dbReference type="Proteomes" id="UP000318571">
    <property type="component" value="Chromosome 6"/>
</dbReference>
<dbReference type="PANTHER" id="PTHR35836:SF1">
    <property type="entry name" value="VCBS REPEAT-CONTAINING PROTEIN"/>
    <property type="match status" value="1"/>
</dbReference>
<dbReference type="SUPFAM" id="SSF69318">
    <property type="entry name" value="Integrin alpha N-terminal domain"/>
    <property type="match status" value="1"/>
</dbReference>
<dbReference type="PANTHER" id="PTHR35836">
    <property type="entry name" value="VCBS REPEAT-CONTAINING PROTEIN"/>
    <property type="match status" value="1"/>
</dbReference>
<keyword evidence="3" id="KW-1185">Reference proteome</keyword>
<comment type="caution">
    <text evidence="2">The sequence shown here is derived from an EMBL/GenBank/DDBJ whole genome shotgun (WGS) entry which is preliminary data.</text>
</comment>